<keyword evidence="2" id="KW-1185">Reference proteome</keyword>
<gene>
    <name evidence="1" type="ORF">PoB_004882200</name>
</gene>
<reference evidence="1 2" key="1">
    <citation type="journal article" date="2021" name="Elife">
        <title>Chloroplast acquisition without the gene transfer in kleptoplastic sea slugs, Plakobranchus ocellatus.</title>
        <authorList>
            <person name="Maeda T."/>
            <person name="Takahashi S."/>
            <person name="Yoshida T."/>
            <person name="Shimamura S."/>
            <person name="Takaki Y."/>
            <person name="Nagai Y."/>
            <person name="Toyoda A."/>
            <person name="Suzuki Y."/>
            <person name="Arimoto A."/>
            <person name="Ishii H."/>
            <person name="Satoh N."/>
            <person name="Nishiyama T."/>
            <person name="Hasebe M."/>
            <person name="Maruyama T."/>
            <person name="Minagawa J."/>
            <person name="Obokata J."/>
            <person name="Shigenobu S."/>
        </authorList>
    </citation>
    <scope>NUCLEOTIDE SEQUENCE [LARGE SCALE GENOMIC DNA]</scope>
</reference>
<name>A0AAV4BSK7_9GAST</name>
<comment type="caution">
    <text evidence="1">The sequence shown here is derived from an EMBL/GenBank/DDBJ whole genome shotgun (WGS) entry which is preliminary data.</text>
</comment>
<dbReference type="EMBL" id="BLXT01005367">
    <property type="protein sequence ID" value="GFO22317.1"/>
    <property type="molecule type" value="Genomic_DNA"/>
</dbReference>
<protein>
    <submittedName>
        <fullName evidence="1">Uncharacterized protein</fullName>
    </submittedName>
</protein>
<dbReference type="AlphaFoldDB" id="A0AAV4BSK7"/>
<sequence>MISGFQVLRQARAPVAGTRAHDRRVPADLRADSLATVPRTSRIRIKELQPQWIAIFPFEICMQGPFYRGFEPYTSSFLA</sequence>
<evidence type="ECO:0000313" key="1">
    <source>
        <dbReference type="EMBL" id="GFO22317.1"/>
    </source>
</evidence>
<proteinExistence type="predicted"/>
<evidence type="ECO:0000313" key="2">
    <source>
        <dbReference type="Proteomes" id="UP000735302"/>
    </source>
</evidence>
<dbReference type="Proteomes" id="UP000735302">
    <property type="component" value="Unassembled WGS sequence"/>
</dbReference>
<organism evidence="1 2">
    <name type="scientific">Plakobranchus ocellatus</name>
    <dbReference type="NCBI Taxonomy" id="259542"/>
    <lineage>
        <taxon>Eukaryota</taxon>
        <taxon>Metazoa</taxon>
        <taxon>Spiralia</taxon>
        <taxon>Lophotrochozoa</taxon>
        <taxon>Mollusca</taxon>
        <taxon>Gastropoda</taxon>
        <taxon>Heterobranchia</taxon>
        <taxon>Euthyneura</taxon>
        <taxon>Panpulmonata</taxon>
        <taxon>Sacoglossa</taxon>
        <taxon>Placobranchoidea</taxon>
        <taxon>Plakobranchidae</taxon>
        <taxon>Plakobranchus</taxon>
    </lineage>
</organism>
<accession>A0AAV4BSK7</accession>